<dbReference type="EMBL" id="MU005645">
    <property type="protein sequence ID" value="KAF2675898.1"/>
    <property type="molecule type" value="Genomic_DNA"/>
</dbReference>
<keyword evidence="3" id="KW-1185">Reference proteome</keyword>
<feature type="signal peptide" evidence="1">
    <location>
        <begin position="1"/>
        <end position="18"/>
    </location>
</feature>
<sequence length="176" mass="20885">MHFKILLTVLMFAVLCLNLHNPEPKHGCKPRDPKPHEVAEFKRIRKEMGQATKDAHTAEDNCRDVIIITFLFQKDEYKKDKIQKRCMEAWNKSIEKRALASKLCKSIGGKGDKGHEVAVTYCRERREWWENPKHEPLSMVKWRLPPEKATYAFIARMRQLGIRVDVVYRDDRRRNR</sequence>
<dbReference type="AlphaFoldDB" id="A0A6G1ICR9"/>
<evidence type="ECO:0000313" key="3">
    <source>
        <dbReference type="Proteomes" id="UP000799291"/>
    </source>
</evidence>
<gene>
    <name evidence="2" type="ORF">K458DRAFT_410868</name>
</gene>
<reference evidence="2" key="1">
    <citation type="journal article" date="2020" name="Stud. Mycol.">
        <title>101 Dothideomycetes genomes: a test case for predicting lifestyles and emergence of pathogens.</title>
        <authorList>
            <person name="Haridas S."/>
            <person name="Albert R."/>
            <person name="Binder M."/>
            <person name="Bloem J."/>
            <person name="Labutti K."/>
            <person name="Salamov A."/>
            <person name="Andreopoulos B."/>
            <person name="Baker S."/>
            <person name="Barry K."/>
            <person name="Bills G."/>
            <person name="Bluhm B."/>
            <person name="Cannon C."/>
            <person name="Castanera R."/>
            <person name="Culley D."/>
            <person name="Daum C."/>
            <person name="Ezra D."/>
            <person name="Gonzalez J."/>
            <person name="Henrissat B."/>
            <person name="Kuo A."/>
            <person name="Liang C."/>
            <person name="Lipzen A."/>
            <person name="Lutzoni F."/>
            <person name="Magnuson J."/>
            <person name="Mondo S."/>
            <person name="Nolan M."/>
            <person name="Ohm R."/>
            <person name="Pangilinan J."/>
            <person name="Park H.-J."/>
            <person name="Ramirez L."/>
            <person name="Alfaro M."/>
            <person name="Sun H."/>
            <person name="Tritt A."/>
            <person name="Yoshinaga Y."/>
            <person name="Zwiers L.-H."/>
            <person name="Turgeon B."/>
            <person name="Goodwin S."/>
            <person name="Spatafora J."/>
            <person name="Crous P."/>
            <person name="Grigoriev I."/>
        </authorList>
    </citation>
    <scope>NUCLEOTIDE SEQUENCE</scope>
    <source>
        <strain evidence="2">CBS 122367</strain>
    </source>
</reference>
<organism evidence="2 3">
    <name type="scientific">Lentithecium fluviatile CBS 122367</name>
    <dbReference type="NCBI Taxonomy" id="1168545"/>
    <lineage>
        <taxon>Eukaryota</taxon>
        <taxon>Fungi</taxon>
        <taxon>Dikarya</taxon>
        <taxon>Ascomycota</taxon>
        <taxon>Pezizomycotina</taxon>
        <taxon>Dothideomycetes</taxon>
        <taxon>Pleosporomycetidae</taxon>
        <taxon>Pleosporales</taxon>
        <taxon>Massarineae</taxon>
        <taxon>Lentitheciaceae</taxon>
        <taxon>Lentithecium</taxon>
    </lineage>
</organism>
<feature type="chain" id="PRO_5026109964" evidence="1">
    <location>
        <begin position="19"/>
        <end position="176"/>
    </location>
</feature>
<name>A0A6G1ICR9_9PLEO</name>
<protein>
    <submittedName>
        <fullName evidence="2">Uncharacterized protein</fullName>
    </submittedName>
</protein>
<dbReference type="Proteomes" id="UP000799291">
    <property type="component" value="Unassembled WGS sequence"/>
</dbReference>
<evidence type="ECO:0000313" key="2">
    <source>
        <dbReference type="EMBL" id="KAF2675898.1"/>
    </source>
</evidence>
<accession>A0A6G1ICR9</accession>
<proteinExistence type="predicted"/>
<evidence type="ECO:0000256" key="1">
    <source>
        <dbReference type="SAM" id="SignalP"/>
    </source>
</evidence>
<keyword evidence="1" id="KW-0732">Signal</keyword>